<keyword evidence="5 8" id="KW-0812">Transmembrane</keyword>
<evidence type="ECO:0000313" key="9">
    <source>
        <dbReference type="EMBL" id="SCB50627.1"/>
    </source>
</evidence>
<dbReference type="InterPro" id="IPR038770">
    <property type="entry name" value="Na+/solute_symporter_sf"/>
</dbReference>
<reference evidence="10" key="1">
    <citation type="submission" date="2016-08" db="EMBL/GenBank/DDBJ databases">
        <authorList>
            <person name="Varghese N."/>
            <person name="Submissions Spin"/>
        </authorList>
    </citation>
    <scope>NUCLEOTIDE SEQUENCE [LARGE SCALE GENOMIC DNA]</scope>
    <source>
        <strain evidence="10">HAMBI 2975</strain>
    </source>
</reference>
<evidence type="ECO:0000256" key="8">
    <source>
        <dbReference type="SAM" id="Phobius"/>
    </source>
</evidence>
<feature type="transmembrane region" description="Helical" evidence="8">
    <location>
        <begin position="6"/>
        <end position="26"/>
    </location>
</feature>
<feature type="transmembrane region" description="Helical" evidence="8">
    <location>
        <begin position="63"/>
        <end position="82"/>
    </location>
</feature>
<keyword evidence="6 8" id="KW-1133">Transmembrane helix</keyword>
<dbReference type="Pfam" id="PF03547">
    <property type="entry name" value="Mem_trans"/>
    <property type="match status" value="1"/>
</dbReference>
<feature type="transmembrane region" description="Helical" evidence="8">
    <location>
        <begin position="177"/>
        <end position="198"/>
    </location>
</feature>
<feature type="transmembrane region" description="Helical" evidence="8">
    <location>
        <begin position="124"/>
        <end position="145"/>
    </location>
</feature>
<proteinExistence type="inferred from homology"/>
<keyword evidence="10" id="KW-1185">Reference proteome</keyword>
<dbReference type="STRING" id="410764.GA0061103_0874"/>
<keyword evidence="4" id="KW-1003">Cell membrane</keyword>
<dbReference type="OrthoDB" id="9810457at2"/>
<accession>A0A1C3XEA7</accession>
<comment type="subcellular location">
    <subcellularLocation>
        <location evidence="1">Cell membrane</location>
        <topology evidence="1">Multi-pass membrane protein</topology>
    </subcellularLocation>
</comment>
<dbReference type="RefSeq" id="WP_092720296.1">
    <property type="nucleotide sequence ID" value="NZ_FMAG01000016.1"/>
</dbReference>
<feature type="transmembrane region" description="Helical" evidence="8">
    <location>
        <begin position="94"/>
        <end position="112"/>
    </location>
</feature>
<evidence type="ECO:0000256" key="6">
    <source>
        <dbReference type="ARBA" id="ARBA00022989"/>
    </source>
</evidence>
<protein>
    <recommendedName>
        <fullName evidence="11">Transporter</fullName>
    </recommendedName>
</protein>
<feature type="transmembrane region" description="Helical" evidence="8">
    <location>
        <begin position="233"/>
        <end position="255"/>
    </location>
</feature>
<name>A0A1C3XEA7_9HYPH</name>
<sequence>MSEILTDVLPVFLLILVGWVIVRTGLLKAEVGEAMSEFVFKIAVPLLLFQTIAEADFRGASPFRLWIAYFSGVAITWTAGHIVATRFFGRDARIGVLAGVSSAFANTIFIGLPLVGRTVGPDGVMAMSILIAVHLPTMMIAGTLLMEQAERKENAGAGRSTIELLQQVGSNLVRNPLVIGLFCGLVVHLTSLPIPATLGTAIDSIANIAGPAALISLGMALRQYGMSGNLGITSVIASFKLFLLPACVLAAGHLLGLSPEWRAALVLTAAVPTGVNAWLIANRFGVGHSLAASTITLTTALGAFSVSLWAYLLG</sequence>
<dbReference type="GO" id="GO:0055085">
    <property type="term" value="P:transmembrane transport"/>
    <property type="evidence" value="ECO:0007669"/>
    <property type="project" value="InterPro"/>
</dbReference>
<dbReference type="InterPro" id="IPR004776">
    <property type="entry name" value="Mem_transp_PIN-like"/>
</dbReference>
<keyword evidence="3" id="KW-0813">Transport</keyword>
<feature type="transmembrane region" description="Helical" evidence="8">
    <location>
        <begin position="261"/>
        <end position="281"/>
    </location>
</feature>
<evidence type="ECO:0000256" key="1">
    <source>
        <dbReference type="ARBA" id="ARBA00004651"/>
    </source>
</evidence>
<dbReference type="PANTHER" id="PTHR36838">
    <property type="entry name" value="AUXIN EFFLUX CARRIER FAMILY PROTEIN"/>
    <property type="match status" value="1"/>
</dbReference>
<dbReference type="Gene3D" id="1.20.1530.20">
    <property type="match status" value="1"/>
</dbReference>
<dbReference type="EMBL" id="FMAG01000016">
    <property type="protein sequence ID" value="SCB50627.1"/>
    <property type="molecule type" value="Genomic_DNA"/>
</dbReference>
<evidence type="ECO:0000256" key="5">
    <source>
        <dbReference type="ARBA" id="ARBA00022692"/>
    </source>
</evidence>
<evidence type="ECO:0000313" key="10">
    <source>
        <dbReference type="Proteomes" id="UP000199101"/>
    </source>
</evidence>
<feature type="transmembrane region" description="Helical" evidence="8">
    <location>
        <begin position="290"/>
        <end position="312"/>
    </location>
</feature>
<dbReference type="Proteomes" id="UP000199101">
    <property type="component" value="Unassembled WGS sequence"/>
</dbReference>
<gene>
    <name evidence="9" type="ORF">GA0061103_0874</name>
</gene>
<keyword evidence="7 8" id="KW-0472">Membrane</keyword>
<evidence type="ECO:0000256" key="7">
    <source>
        <dbReference type="ARBA" id="ARBA00023136"/>
    </source>
</evidence>
<dbReference type="PANTHER" id="PTHR36838:SF3">
    <property type="entry name" value="TRANSPORTER AUXIN EFFLUX CARRIER EC FAMILY"/>
    <property type="match status" value="1"/>
</dbReference>
<comment type="similarity">
    <text evidence="2">Belongs to the auxin efflux carrier (TC 2.A.69) family.</text>
</comment>
<evidence type="ECO:0008006" key="11">
    <source>
        <dbReference type="Google" id="ProtNLM"/>
    </source>
</evidence>
<evidence type="ECO:0000256" key="2">
    <source>
        <dbReference type="ARBA" id="ARBA00010145"/>
    </source>
</evidence>
<evidence type="ECO:0000256" key="3">
    <source>
        <dbReference type="ARBA" id="ARBA00022448"/>
    </source>
</evidence>
<evidence type="ECO:0000256" key="4">
    <source>
        <dbReference type="ARBA" id="ARBA00022475"/>
    </source>
</evidence>
<dbReference type="GO" id="GO:0005886">
    <property type="term" value="C:plasma membrane"/>
    <property type="evidence" value="ECO:0007669"/>
    <property type="project" value="UniProtKB-SubCell"/>
</dbReference>
<dbReference type="AlphaFoldDB" id="A0A1C3XEA7"/>
<feature type="transmembrane region" description="Helical" evidence="8">
    <location>
        <begin position="38"/>
        <end position="57"/>
    </location>
</feature>
<organism evidence="9 10">
    <name type="scientific">Rhizobium multihospitium</name>
    <dbReference type="NCBI Taxonomy" id="410764"/>
    <lineage>
        <taxon>Bacteria</taxon>
        <taxon>Pseudomonadati</taxon>
        <taxon>Pseudomonadota</taxon>
        <taxon>Alphaproteobacteria</taxon>
        <taxon>Hyphomicrobiales</taxon>
        <taxon>Rhizobiaceae</taxon>
        <taxon>Rhizobium/Agrobacterium group</taxon>
        <taxon>Rhizobium</taxon>
    </lineage>
</organism>